<dbReference type="EMBL" id="RBAH01000002">
    <property type="protein sequence ID" value="RKN86050.1"/>
    <property type="molecule type" value="Genomic_DNA"/>
</dbReference>
<gene>
    <name evidence="1" type="ORF">D7M11_03290</name>
</gene>
<evidence type="ECO:0000313" key="1">
    <source>
        <dbReference type="EMBL" id="RKN86050.1"/>
    </source>
</evidence>
<protein>
    <submittedName>
        <fullName evidence="1">Uncharacterized protein</fullName>
    </submittedName>
</protein>
<dbReference type="AlphaFoldDB" id="A0A3B0CM72"/>
<sequence>MKQFLMIMFTLMLVLPGCSKEDYSKELNTGLSEAEAKFREKDIIQAVASASSFNDVAFVKFRFLVKKNVDKTEAIQLVDDFIAATQKYSRLDKNILDITDISFDILNTDGVTLYKGSKRTKEPLIHWES</sequence>
<dbReference type="Proteomes" id="UP000282311">
    <property type="component" value="Unassembled WGS sequence"/>
</dbReference>
<organism evidence="1 2">
    <name type="scientific">Paenibacillus ginsengarvi</name>
    <dbReference type="NCBI Taxonomy" id="400777"/>
    <lineage>
        <taxon>Bacteria</taxon>
        <taxon>Bacillati</taxon>
        <taxon>Bacillota</taxon>
        <taxon>Bacilli</taxon>
        <taxon>Bacillales</taxon>
        <taxon>Paenibacillaceae</taxon>
        <taxon>Paenibacillus</taxon>
    </lineage>
</organism>
<reference evidence="1 2" key="1">
    <citation type="journal article" date="2007" name="Int. J. Syst. Evol. Microbiol.">
        <title>Paenibacillus ginsengarvi sp. nov., isolated from soil from ginseng cultivation.</title>
        <authorList>
            <person name="Yoon M.H."/>
            <person name="Ten L.N."/>
            <person name="Im W.T."/>
        </authorList>
    </citation>
    <scope>NUCLEOTIDE SEQUENCE [LARGE SCALE GENOMIC DNA]</scope>
    <source>
        <strain evidence="1 2">KCTC 13059</strain>
    </source>
</reference>
<keyword evidence="2" id="KW-1185">Reference proteome</keyword>
<evidence type="ECO:0000313" key="2">
    <source>
        <dbReference type="Proteomes" id="UP000282311"/>
    </source>
</evidence>
<name>A0A3B0CM72_9BACL</name>
<accession>A0A3B0CM72</accession>
<proteinExistence type="predicted"/>
<comment type="caution">
    <text evidence="1">The sequence shown here is derived from an EMBL/GenBank/DDBJ whole genome shotgun (WGS) entry which is preliminary data.</text>
</comment>
<dbReference type="RefSeq" id="WP_120745743.1">
    <property type="nucleotide sequence ID" value="NZ_RBAH01000002.1"/>
</dbReference>